<dbReference type="RefSeq" id="WP_012851340.1">
    <property type="nucleotide sequence ID" value="NC_013510.1"/>
</dbReference>
<dbReference type="PANTHER" id="PTHR46494">
    <property type="entry name" value="CORA FAMILY METAL ION TRANSPORTER (EUROFUNG)"/>
    <property type="match status" value="1"/>
</dbReference>
<dbReference type="OrthoDB" id="9803416at2"/>
<protein>
    <submittedName>
        <fullName evidence="10">Mg2 transporter protein CorA family protein</fullName>
    </submittedName>
</protein>
<keyword evidence="5 9" id="KW-0812">Transmembrane</keyword>
<dbReference type="EMBL" id="CP001738">
    <property type="protein sequence ID" value="ACY96556.1"/>
    <property type="molecule type" value="Genomic_DNA"/>
</dbReference>
<evidence type="ECO:0000256" key="2">
    <source>
        <dbReference type="ARBA" id="ARBA00009765"/>
    </source>
</evidence>
<name>D1A7G7_THECD</name>
<evidence type="ECO:0000313" key="11">
    <source>
        <dbReference type="Proteomes" id="UP000001918"/>
    </source>
</evidence>
<dbReference type="InterPro" id="IPR045863">
    <property type="entry name" value="CorA_TM1_TM2"/>
</dbReference>
<dbReference type="GO" id="GO:0015095">
    <property type="term" value="F:magnesium ion transmembrane transporter activity"/>
    <property type="evidence" value="ECO:0007669"/>
    <property type="project" value="TreeGrafter"/>
</dbReference>
<dbReference type="Gene3D" id="3.30.460.20">
    <property type="entry name" value="CorA soluble domain-like"/>
    <property type="match status" value="1"/>
</dbReference>
<reference evidence="10 11" key="1">
    <citation type="journal article" date="2011" name="Stand. Genomic Sci.">
        <title>Complete genome sequence of Thermomonospora curvata type strain (B9).</title>
        <authorList>
            <person name="Chertkov O."/>
            <person name="Sikorski J."/>
            <person name="Nolan M."/>
            <person name="Lapidus A."/>
            <person name="Lucas S."/>
            <person name="Del Rio T.G."/>
            <person name="Tice H."/>
            <person name="Cheng J.F."/>
            <person name="Goodwin L."/>
            <person name="Pitluck S."/>
            <person name="Liolios K."/>
            <person name="Ivanova N."/>
            <person name="Mavromatis K."/>
            <person name="Mikhailova N."/>
            <person name="Ovchinnikova G."/>
            <person name="Pati A."/>
            <person name="Chen A."/>
            <person name="Palaniappan K."/>
            <person name="Djao O.D."/>
            <person name="Land M."/>
            <person name="Hauser L."/>
            <person name="Chang Y.J."/>
            <person name="Jeffries C.D."/>
            <person name="Brettin T."/>
            <person name="Han C."/>
            <person name="Detter J.C."/>
            <person name="Rohde M."/>
            <person name="Goker M."/>
            <person name="Woyke T."/>
            <person name="Bristow J."/>
            <person name="Eisen J.A."/>
            <person name="Markowitz V."/>
            <person name="Hugenholtz P."/>
            <person name="Klenk H.P."/>
            <person name="Kyrpides N.C."/>
        </authorList>
    </citation>
    <scope>NUCLEOTIDE SEQUENCE [LARGE SCALE GENOMIC DNA]</scope>
    <source>
        <strain evidence="11">ATCC 19995 / DSM 43183 / JCM 3096 / KCTC 9072 / NBRC 15933 / NCIMB 10081 / Henssen B9</strain>
    </source>
</reference>
<dbReference type="GO" id="GO:0050897">
    <property type="term" value="F:cobalt ion binding"/>
    <property type="evidence" value="ECO:0007669"/>
    <property type="project" value="TreeGrafter"/>
</dbReference>
<evidence type="ECO:0000256" key="1">
    <source>
        <dbReference type="ARBA" id="ARBA00004651"/>
    </source>
</evidence>
<dbReference type="Proteomes" id="UP000001918">
    <property type="component" value="Chromosome"/>
</dbReference>
<dbReference type="Gene3D" id="1.20.58.340">
    <property type="entry name" value="Magnesium transport protein CorA, transmembrane region"/>
    <property type="match status" value="2"/>
</dbReference>
<evidence type="ECO:0000256" key="4">
    <source>
        <dbReference type="ARBA" id="ARBA00022475"/>
    </source>
</evidence>
<keyword evidence="6 9" id="KW-1133">Transmembrane helix</keyword>
<feature type="transmembrane region" description="Helical" evidence="9">
    <location>
        <begin position="286"/>
        <end position="303"/>
    </location>
</feature>
<dbReference type="Pfam" id="PF01544">
    <property type="entry name" value="CorA"/>
    <property type="match status" value="1"/>
</dbReference>
<accession>D1A7G7</accession>
<dbReference type="InterPro" id="IPR045861">
    <property type="entry name" value="CorA_cytoplasmic_dom"/>
</dbReference>
<feature type="region of interest" description="Disordered" evidence="8">
    <location>
        <begin position="1"/>
        <end position="25"/>
    </location>
</feature>
<dbReference type="GO" id="GO:0005886">
    <property type="term" value="C:plasma membrane"/>
    <property type="evidence" value="ECO:0007669"/>
    <property type="project" value="UniProtKB-SubCell"/>
</dbReference>
<evidence type="ECO:0000256" key="9">
    <source>
        <dbReference type="SAM" id="Phobius"/>
    </source>
</evidence>
<dbReference type="HOGENOM" id="CLU_007127_0_2_11"/>
<proteinExistence type="inferred from homology"/>
<evidence type="ECO:0000256" key="7">
    <source>
        <dbReference type="ARBA" id="ARBA00023136"/>
    </source>
</evidence>
<dbReference type="GO" id="GO:0000287">
    <property type="term" value="F:magnesium ion binding"/>
    <property type="evidence" value="ECO:0007669"/>
    <property type="project" value="TreeGrafter"/>
</dbReference>
<dbReference type="AlphaFoldDB" id="D1A7G7"/>
<dbReference type="SUPFAM" id="SSF144083">
    <property type="entry name" value="Magnesium transport protein CorA, transmembrane region"/>
    <property type="match status" value="1"/>
</dbReference>
<evidence type="ECO:0000256" key="3">
    <source>
        <dbReference type="ARBA" id="ARBA00022448"/>
    </source>
</evidence>
<comment type="similarity">
    <text evidence="2">Belongs to the CorA metal ion transporter (MIT) (TC 1.A.35) family.</text>
</comment>
<keyword evidence="11" id="KW-1185">Reference proteome</keyword>
<comment type="subcellular location">
    <subcellularLocation>
        <location evidence="1">Cell membrane</location>
        <topology evidence="1">Multi-pass membrane protein</topology>
    </subcellularLocation>
</comment>
<feature type="transmembrane region" description="Helical" evidence="9">
    <location>
        <begin position="315"/>
        <end position="336"/>
    </location>
</feature>
<dbReference type="GO" id="GO:0015087">
    <property type="term" value="F:cobalt ion transmembrane transporter activity"/>
    <property type="evidence" value="ECO:0007669"/>
    <property type="project" value="TreeGrafter"/>
</dbReference>
<keyword evidence="4" id="KW-1003">Cell membrane</keyword>
<keyword evidence="3" id="KW-0813">Transport</keyword>
<dbReference type="SUPFAM" id="SSF143865">
    <property type="entry name" value="CorA soluble domain-like"/>
    <property type="match status" value="1"/>
</dbReference>
<feature type="compositionally biased region" description="Basic residues" evidence="8">
    <location>
        <begin position="14"/>
        <end position="25"/>
    </location>
</feature>
<dbReference type="InterPro" id="IPR002523">
    <property type="entry name" value="MgTranspt_CorA/ZnTranspt_ZntB"/>
</dbReference>
<evidence type="ECO:0000256" key="5">
    <source>
        <dbReference type="ARBA" id="ARBA00022692"/>
    </source>
</evidence>
<dbReference type="KEGG" id="tcu:Tcur_0970"/>
<evidence type="ECO:0000256" key="8">
    <source>
        <dbReference type="SAM" id="MobiDB-lite"/>
    </source>
</evidence>
<gene>
    <name evidence="10" type="ordered locus">Tcur_0970</name>
</gene>
<dbReference type="PANTHER" id="PTHR46494:SF1">
    <property type="entry name" value="CORA FAMILY METAL ION TRANSPORTER (EUROFUNG)"/>
    <property type="match status" value="1"/>
</dbReference>
<organism evidence="10 11">
    <name type="scientific">Thermomonospora curvata (strain ATCC 19995 / DSM 43183 / JCM 3096 / KCTC 9072 / NBRC 15933 / NCIMB 10081 / Henssen B9)</name>
    <dbReference type="NCBI Taxonomy" id="471852"/>
    <lineage>
        <taxon>Bacteria</taxon>
        <taxon>Bacillati</taxon>
        <taxon>Actinomycetota</taxon>
        <taxon>Actinomycetes</taxon>
        <taxon>Streptosporangiales</taxon>
        <taxon>Thermomonosporaceae</taxon>
        <taxon>Thermomonospora</taxon>
    </lineage>
</organism>
<sequence>MTRRPCEVDPSAHPHNRIGTHPPRTRAWRDGRVVAEGFPVADLAGRLADADTVVWVDLCGPGREGLQVLGDELGLHGLAVEDAATRQERTKLDRYDGYLFLNAYAAGLRAGRLELHEVSAFLTGRALITVRHDTGFDVDALIARWDEAAPPDGHGVTYLLYGLLDLLVDGHLATVMALDEQTGDLEELVFDESASVRDIQQRSFLLRKNLLRLRRAMLPMEGIVATLMRRDLELVPPQLRPYFHDVYDHAVHAAERADSVRELIADLLETRLALQSNRLNEVMKKITSWAAIVAVPTAVTGFYGQNVPYPGYLELSGFITSSLIMIAVSVVLYVMFKWRDWL</sequence>
<feature type="compositionally biased region" description="Basic and acidic residues" evidence="8">
    <location>
        <begin position="1"/>
        <end position="12"/>
    </location>
</feature>
<keyword evidence="7 9" id="KW-0472">Membrane</keyword>
<evidence type="ECO:0000256" key="6">
    <source>
        <dbReference type="ARBA" id="ARBA00022989"/>
    </source>
</evidence>
<evidence type="ECO:0000313" key="10">
    <source>
        <dbReference type="EMBL" id="ACY96556.1"/>
    </source>
</evidence>
<dbReference type="CDD" id="cd12822">
    <property type="entry name" value="TmCorA-like"/>
    <property type="match status" value="1"/>
</dbReference>
<dbReference type="eggNOG" id="COG0598">
    <property type="taxonomic scope" value="Bacteria"/>
</dbReference>
<dbReference type="STRING" id="471852.Tcur_0970"/>